<proteinExistence type="predicted"/>
<name>A0AAD0ZJG4_9PSED</name>
<dbReference type="EMBL" id="CP027750">
    <property type="protein sequence ID" value="AZE29920.1"/>
    <property type="molecule type" value="Genomic_DNA"/>
</dbReference>
<feature type="compositionally biased region" description="Basic residues" evidence="1">
    <location>
        <begin position="1"/>
        <end position="11"/>
    </location>
</feature>
<evidence type="ECO:0000313" key="3">
    <source>
        <dbReference type="Proteomes" id="UP000280455"/>
    </source>
</evidence>
<sequence length="41" mass="4505">MLRAAARRAPGRSKPSDPPGSAPERDPVMRAFMCNLLRLVI</sequence>
<evidence type="ECO:0000256" key="1">
    <source>
        <dbReference type="SAM" id="MobiDB-lite"/>
    </source>
</evidence>
<reference evidence="2 3" key="1">
    <citation type="submission" date="2018-03" db="EMBL/GenBank/DDBJ databases">
        <title>Diversity of phytobeneficial traits revealed by whole-genome analysis of worldwide-isolated phenazine-producing Pseudomonas spp.</title>
        <authorList>
            <person name="Biessy A."/>
            <person name="Novinscak A."/>
            <person name="Blom J."/>
            <person name="Leger G."/>
            <person name="Thomashow L.S."/>
            <person name="Cazorla F.M."/>
            <person name="Josic D."/>
            <person name="Filion M."/>
        </authorList>
    </citation>
    <scope>NUCLEOTIDE SEQUENCE [LARGE SCALE GENOMIC DNA]</scope>
    <source>
        <strain evidence="2 3">ChPhzS24</strain>
    </source>
</reference>
<dbReference type="AlphaFoldDB" id="A0AAD0ZJG4"/>
<accession>A0AAD0ZJG4</accession>
<feature type="region of interest" description="Disordered" evidence="1">
    <location>
        <begin position="1"/>
        <end position="27"/>
    </location>
</feature>
<protein>
    <submittedName>
        <fullName evidence="2">Uncharacterized protein</fullName>
    </submittedName>
</protein>
<organism evidence="2 3">
    <name type="scientific">Pseudomonas chlororaphis subsp. aureofaciens</name>
    <dbReference type="NCBI Taxonomy" id="587851"/>
    <lineage>
        <taxon>Bacteria</taxon>
        <taxon>Pseudomonadati</taxon>
        <taxon>Pseudomonadota</taxon>
        <taxon>Gammaproteobacteria</taxon>
        <taxon>Pseudomonadales</taxon>
        <taxon>Pseudomonadaceae</taxon>
        <taxon>Pseudomonas</taxon>
    </lineage>
</organism>
<dbReference type="Proteomes" id="UP000280455">
    <property type="component" value="Chromosome"/>
</dbReference>
<evidence type="ECO:0000313" key="2">
    <source>
        <dbReference type="EMBL" id="AZE29920.1"/>
    </source>
</evidence>
<gene>
    <name evidence="2" type="ORF">C4K07_3135</name>
</gene>